<dbReference type="InterPro" id="IPR013078">
    <property type="entry name" value="His_Pase_superF_clade-1"/>
</dbReference>
<feature type="region of interest" description="Disordered" evidence="1">
    <location>
        <begin position="1"/>
        <end position="20"/>
    </location>
</feature>
<name>A0ABY4S2T1_9BACL</name>
<dbReference type="EMBL" id="CP027059">
    <property type="protein sequence ID" value="UQZ87643.1"/>
    <property type="molecule type" value="Genomic_DNA"/>
</dbReference>
<dbReference type="PANTHER" id="PTHR48100:SF59">
    <property type="entry name" value="ADENOSYLCOBALAMIN_ALPHA-RIBAZOLE PHOSPHATASE"/>
    <property type="match status" value="1"/>
</dbReference>
<dbReference type="CDD" id="cd07067">
    <property type="entry name" value="HP_PGM_like"/>
    <property type="match status" value="1"/>
</dbReference>
<organism evidence="2 3">
    <name type="scientific">Paenibacillus konkukensis</name>
    <dbReference type="NCBI Taxonomy" id="2020716"/>
    <lineage>
        <taxon>Bacteria</taxon>
        <taxon>Bacillati</taxon>
        <taxon>Bacillota</taxon>
        <taxon>Bacilli</taxon>
        <taxon>Bacillales</taxon>
        <taxon>Paenibacillaceae</taxon>
        <taxon>Paenibacillus</taxon>
    </lineage>
</organism>
<protein>
    <submittedName>
        <fullName evidence="2">Bifunctional RNase H/acid phosphatase</fullName>
    </submittedName>
</protein>
<accession>A0ABY4S2T1</accession>
<dbReference type="SUPFAM" id="SSF53254">
    <property type="entry name" value="Phosphoglycerate mutase-like"/>
    <property type="match status" value="1"/>
</dbReference>
<evidence type="ECO:0000313" key="2">
    <source>
        <dbReference type="EMBL" id="UQZ87643.1"/>
    </source>
</evidence>
<proteinExistence type="predicted"/>
<dbReference type="InterPro" id="IPR050275">
    <property type="entry name" value="PGM_Phosphatase"/>
</dbReference>
<sequence>MRHAESIYTPGTERARGLTGKGERDAALVRQLLKDVPVDLVLSSPYYRAVRTVQDVAEAAGLEIISVEDLRERQLSGEEFIASQEQFRSAKRRVYEDKSFAFPGGESSEAAQRRAIRALLPWIGHADYRHIVVGTHGDIMTLMLNDWDASYDCDFWASTTMPDMYKLHFEGQQLNSVTRLWAEETVSLPE</sequence>
<gene>
    <name evidence="2" type="ORF">SK3146_06945</name>
</gene>
<keyword evidence="3" id="KW-1185">Reference proteome</keyword>
<reference evidence="2" key="2">
    <citation type="journal article" date="2021" name="J Anim Sci Technol">
        <title>Complete genome sequence of Paenibacillus konkukensis sp. nov. SK3146 as a potential probiotic strain.</title>
        <authorList>
            <person name="Jung H.I."/>
            <person name="Park S."/>
            <person name="Niu K.M."/>
            <person name="Lee S.W."/>
            <person name="Kothari D."/>
            <person name="Yi K.J."/>
            <person name="Kim S.K."/>
        </authorList>
    </citation>
    <scope>NUCLEOTIDE SEQUENCE</scope>
    <source>
        <strain evidence="2">SK3146</strain>
    </source>
</reference>
<dbReference type="InterPro" id="IPR029033">
    <property type="entry name" value="His_PPase_superfam"/>
</dbReference>
<dbReference type="RefSeq" id="WP_249863085.1">
    <property type="nucleotide sequence ID" value="NZ_CP027059.1"/>
</dbReference>
<evidence type="ECO:0000313" key="3">
    <source>
        <dbReference type="Proteomes" id="UP001057134"/>
    </source>
</evidence>
<dbReference type="Proteomes" id="UP001057134">
    <property type="component" value="Chromosome"/>
</dbReference>
<reference evidence="2" key="1">
    <citation type="submission" date="2018-02" db="EMBL/GenBank/DDBJ databases">
        <authorList>
            <person name="Kim S.-K."/>
            <person name="Jung H.-I."/>
            <person name="Lee S.-W."/>
        </authorList>
    </citation>
    <scope>NUCLEOTIDE SEQUENCE</scope>
    <source>
        <strain evidence="2">SK3146</strain>
    </source>
</reference>
<dbReference type="PANTHER" id="PTHR48100">
    <property type="entry name" value="BROAD-SPECIFICITY PHOSPHATASE YOR283W-RELATED"/>
    <property type="match status" value="1"/>
</dbReference>
<dbReference type="Pfam" id="PF00300">
    <property type="entry name" value="His_Phos_1"/>
    <property type="match status" value="1"/>
</dbReference>
<evidence type="ECO:0000256" key="1">
    <source>
        <dbReference type="SAM" id="MobiDB-lite"/>
    </source>
</evidence>
<dbReference type="Gene3D" id="3.40.50.1240">
    <property type="entry name" value="Phosphoglycerate mutase-like"/>
    <property type="match status" value="1"/>
</dbReference>